<name>A0A2S8FCF9_9BACT</name>
<dbReference type="Proteomes" id="UP000238322">
    <property type="component" value="Unassembled WGS sequence"/>
</dbReference>
<accession>A0A2S8FCF9</accession>
<sequence>MRTSELYRCIADATGESIDTIRQLGFSLIEESETESDDEDGTGPHVVDWDQLDLQRAEQLYGSDWHATKAV</sequence>
<dbReference type="RefSeq" id="WP_105333025.1">
    <property type="nucleotide sequence ID" value="NZ_PUHY01000015.1"/>
</dbReference>
<evidence type="ECO:0000313" key="3">
    <source>
        <dbReference type="Proteomes" id="UP000238322"/>
    </source>
</evidence>
<organism evidence="2 3">
    <name type="scientific">Blastopirellula marina</name>
    <dbReference type="NCBI Taxonomy" id="124"/>
    <lineage>
        <taxon>Bacteria</taxon>
        <taxon>Pseudomonadati</taxon>
        <taxon>Planctomycetota</taxon>
        <taxon>Planctomycetia</taxon>
        <taxon>Pirellulales</taxon>
        <taxon>Pirellulaceae</taxon>
        <taxon>Blastopirellula</taxon>
    </lineage>
</organism>
<dbReference type="EMBL" id="PUHY01000015">
    <property type="protein sequence ID" value="PQO29846.1"/>
    <property type="molecule type" value="Genomic_DNA"/>
</dbReference>
<protein>
    <submittedName>
        <fullName evidence="2">Uncharacterized protein</fullName>
    </submittedName>
</protein>
<comment type="caution">
    <text evidence="2">The sequence shown here is derived from an EMBL/GenBank/DDBJ whole genome shotgun (WGS) entry which is preliminary data.</text>
</comment>
<evidence type="ECO:0000313" key="1">
    <source>
        <dbReference type="EMBL" id="PQO29831.1"/>
    </source>
</evidence>
<dbReference type="AlphaFoldDB" id="A0A2S8FCF9"/>
<evidence type="ECO:0000313" key="2">
    <source>
        <dbReference type="EMBL" id="PQO29846.1"/>
    </source>
</evidence>
<gene>
    <name evidence="1" type="ORF">C5Y83_27705</name>
    <name evidence="2" type="ORF">C5Y83_27795</name>
</gene>
<reference evidence="2 3" key="1">
    <citation type="submission" date="2018-02" db="EMBL/GenBank/DDBJ databases">
        <title>Comparative genomes isolates from brazilian mangrove.</title>
        <authorList>
            <person name="Araujo J.E."/>
            <person name="Taketani R.G."/>
            <person name="Silva M.C.P."/>
            <person name="Loureco M.V."/>
            <person name="Andreote F.D."/>
        </authorList>
    </citation>
    <scope>NUCLEOTIDE SEQUENCE [LARGE SCALE GENOMIC DNA]</scope>
    <source>
        <strain evidence="2 3">Hex-1 MGV</strain>
    </source>
</reference>
<dbReference type="EMBL" id="PUHY01000015">
    <property type="protein sequence ID" value="PQO29831.1"/>
    <property type="molecule type" value="Genomic_DNA"/>
</dbReference>
<proteinExistence type="predicted"/>